<proteinExistence type="predicted"/>
<feature type="compositionally biased region" description="Low complexity" evidence="1">
    <location>
        <begin position="101"/>
        <end position="125"/>
    </location>
</feature>
<dbReference type="EMBL" id="AMWK01000006">
    <property type="protein sequence ID" value="ENY53896.1"/>
    <property type="molecule type" value="Genomic_DNA"/>
</dbReference>
<gene>
    <name evidence="3" type="ORF">MALK_2230</name>
</gene>
<keyword evidence="4" id="KW-1185">Reference proteome</keyword>
<protein>
    <submittedName>
        <fullName evidence="3">Uncharacterized protein</fullName>
    </submittedName>
</protein>
<name>N9UB26_9BACT</name>
<dbReference type="Proteomes" id="UP000013137">
    <property type="component" value="Unassembled WGS sequence"/>
</dbReference>
<evidence type="ECO:0000313" key="4">
    <source>
        <dbReference type="Proteomes" id="UP000013137"/>
    </source>
</evidence>
<feature type="transmembrane region" description="Helical" evidence="2">
    <location>
        <begin position="12"/>
        <end position="32"/>
    </location>
</feature>
<dbReference type="AlphaFoldDB" id="N9UB26"/>
<evidence type="ECO:0000256" key="2">
    <source>
        <dbReference type="SAM" id="Phobius"/>
    </source>
</evidence>
<reference evidence="3 4" key="1">
    <citation type="journal article" date="2013" name="Genome Announc.">
        <title>Draft Genome Sequences of Mycoplasma alkalescens, Mycoplasma arginini, and Mycoplasma bovigenitalium, Three Species with Equivocal Pathogenic Status for Cattle.</title>
        <authorList>
            <person name="Manso-Silvan L."/>
            <person name="Tardy F."/>
            <person name="Baranowski E."/>
            <person name="Barre A."/>
            <person name="Blanchard A."/>
            <person name="Breton M."/>
            <person name="Couture C."/>
            <person name="Citti C."/>
            <person name="Dordet-Frisoni E."/>
            <person name="Dupuy V."/>
            <person name="Gaurivaud P."/>
            <person name="Jacob D."/>
            <person name="Lemaitre C."/>
            <person name="Nikolski M."/>
            <person name="Nouvel L.X."/>
            <person name="Poumarat F."/>
            <person name="Thebault P."/>
            <person name="Theil S."/>
            <person name="Thiaucourt F."/>
            <person name="Sirand-Pugnet P."/>
        </authorList>
    </citation>
    <scope>NUCLEOTIDE SEQUENCE [LARGE SCALE GENOMIC DNA]</scope>
    <source>
        <strain evidence="3 4">14918</strain>
    </source>
</reference>
<feature type="region of interest" description="Disordered" evidence="1">
    <location>
        <begin position="86"/>
        <end position="136"/>
    </location>
</feature>
<accession>N9UB26</accession>
<organism evidence="3 4">
    <name type="scientific">Metamycoplasma alkalescens 14918</name>
    <dbReference type="NCBI Taxonomy" id="1188234"/>
    <lineage>
        <taxon>Bacteria</taxon>
        <taxon>Bacillati</taxon>
        <taxon>Mycoplasmatota</taxon>
        <taxon>Mycoplasmoidales</taxon>
        <taxon>Metamycoplasmataceae</taxon>
        <taxon>Metamycoplasma</taxon>
    </lineage>
</organism>
<evidence type="ECO:0000313" key="3">
    <source>
        <dbReference type="EMBL" id="ENY53896.1"/>
    </source>
</evidence>
<evidence type="ECO:0000256" key="1">
    <source>
        <dbReference type="SAM" id="MobiDB-lite"/>
    </source>
</evidence>
<keyword evidence="2" id="KW-0472">Membrane</keyword>
<sequence>MKKIFKNKKNKIITLTLGSILLSAAGLGFFLFSHNHKNNLGIGYQNHNSANPEIFDRRNADVKNATVSHTDRNLVESKAPIVIEKEEKKDWASRTNNYTWANTNSKTNTNSKSNSSANSNSKTSSINRKTKNRNWN</sequence>
<keyword evidence="2" id="KW-0812">Transmembrane</keyword>
<comment type="caution">
    <text evidence="3">The sequence shown here is derived from an EMBL/GenBank/DDBJ whole genome shotgun (WGS) entry which is preliminary data.</text>
</comment>
<keyword evidence="2" id="KW-1133">Transmembrane helix</keyword>